<name>A0A9P6XWE3_9FUNG</name>
<comment type="caution">
    <text evidence="2">The sequence shown here is derived from an EMBL/GenBank/DDBJ whole genome shotgun (WGS) entry which is preliminary data.</text>
</comment>
<proteinExistence type="predicted"/>
<dbReference type="AlphaFoldDB" id="A0A9P6XWE3"/>
<evidence type="ECO:0000313" key="3">
    <source>
        <dbReference type="Proteomes" id="UP000740926"/>
    </source>
</evidence>
<feature type="compositionally biased region" description="Gly residues" evidence="1">
    <location>
        <begin position="69"/>
        <end position="85"/>
    </location>
</feature>
<protein>
    <submittedName>
        <fullName evidence="2">Uncharacterized protein</fullName>
    </submittedName>
</protein>
<feature type="region of interest" description="Disordered" evidence="1">
    <location>
        <begin position="1"/>
        <end position="85"/>
    </location>
</feature>
<accession>A0A9P6XWE3</accession>
<gene>
    <name evidence="2" type="ORF">G6F50_015810</name>
</gene>
<evidence type="ECO:0000313" key="2">
    <source>
        <dbReference type="EMBL" id="KAG1533624.1"/>
    </source>
</evidence>
<keyword evidence="3" id="KW-1185">Reference proteome</keyword>
<dbReference type="Proteomes" id="UP000740926">
    <property type="component" value="Unassembled WGS sequence"/>
</dbReference>
<reference evidence="2 3" key="1">
    <citation type="journal article" date="2020" name="Microb. Genom.">
        <title>Genetic diversity of clinical and environmental Mucorales isolates obtained from an investigation of mucormycosis cases among solid organ transplant recipients.</title>
        <authorList>
            <person name="Nguyen M.H."/>
            <person name="Kaul D."/>
            <person name="Muto C."/>
            <person name="Cheng S.J."/>
            <person name="Richter R.A."/>
            <person name="Bruno V.M."/>
            <person name="Liu G."/>
            <person name="Beyhan S."/>
            <person name="Sundermann A.J."/>
            <person name="Mounaud S."/>
            <person name="Pasculle A.W."/>
            <person name="Nierman W.C."/>
            <person name="Driscoll E."/>
            <person name="Cumbie R."/>
            <person name="Clancy C.J."/>
            <person name="Dupont C.L."/>
        </authorList>
    </citation>
    <scope>NUCLEOTIDE SEQUENCE [LARGE SCALE GENOMIC DNA]</scope>
    <source>
        <strain evidence="2 3">GL24</strain>
    </source>
</reference>
<feature type="compositionally biased region" description="Basic and acidic residues" evidence="1">
    <location>
        <begin position="16"/>
        <end position="28"/>
    </location>
</feature>
<sequence length="85" mass="9001">MERRPLPGPAGGDDGSADHPAGRDDPRRRQGGRRLRRIPPVSPGAIAARLRHRDFPHALERAGRHLQGTGPGRHGAGGRRGAGLA</sequence>
<dbReference type="EMBL" id="JAANIU010009163">
    <property type="protein sequence ID" value="KAG1533624.1"/>
    <property type="molecule type" value="Genomic_DNA"/>
</dbReference>
<evidence type="ECO:0000256" key="1">
    <source>
        <dbReference type="SAM" id="MobiDB-lite"/>
    </source>
</evidence>
<feature type="compositionally biased region" description="Basic and acidic residues" evidence="1">
    <location>
        <begin position="53"/>
        <end position="63"/>
    </location>
</feature>
<organism evidence="2 3">
    <name type="scientific">Rhizopus delemar</name>
    <dbReference type="NCBI Taxonomy" id="936053"/>
    <lineage>
        <taxon>Eukaryota</taxon>
        <taxon>Fungi</taxon>
        <taxon>Fungi incertae sedis</taxon>
        <taxon>Mucoromycota</taxon>
        <taxon>Mucoromycotina</taxon>
        <taxon>Mucoromycetes</taxon>
        <taxon>Mucorales</taxon>
        <taxon>Mucorineae</taxon>
        <taxon>Rhizopodaceae</taxon>
        <taxon>Rhizopus</taxon>
    </lineage>
</organism>